<keyword evidence="3" id="KW-0812">Transmembrane</keyword>
<keyword evidence="1 5" id="KW-0378">Hydrolase</keyword>
<dbReference type="SUPFAM" id="SSF53474">
    <property type="entry name" value="alpha/beta-Hydrolases"/>
    <property type="match status" value="1"/>
</dbReference>
<dbReference type="KEGG" id="phu:Phum_PHUM338730"/>
<evidence type="ECO:0000256" key="3">
    <source>
        <dbReference type="SAM" id="Phobius"/>
    </source>
</evidence>
<dbReference type="GO" id="GO:0004301">
    <property type="term" value="F:epoxide hydrolase activity"/>
    <property type="evidence" value="ECO:0007669"/>
    <property type="project" value="UniProtKB-ARBA"/>
</dbReference>
<dbReference type="RefSeq" id="XP_002427735.1">
    <property type="nucleotide sequence ID" value="XM_002427690.1"/>
</dbReference>
<dbReference type="EnsemblMetazoa" id="PHUM338730-RA">
    <property type="protein sequence ID" value="PHUM338730-PA"/>
    <property type="gene ID" value="PHUM338730"/>
</dbReference>
<dbReference type="InterPro" id="IPR000639">
    <property type="entry name" value="Epox_hydrolase-like"/>
</dbReference>
<gene>
    <name evidence="6" type="primary">8231821</name>
    <name evidence="5" type="ORF">Phum_PHUM338730</name>
</gene>
<reference evidence="5" key="1">
    <citation type="submission" date="2007-04" db="EMBL/GenBank/DDBJ databases">
        <title>Annotation of Pediculus humanus corporis strain USDA.</title>
        <authorList>
            <person name="Kirkness E."/>
            <person name="Hannick L."/>
            <person name="Hass B."/>
            <person name="Bruggner R."/>
            <person name="Lawson D."/>
            <person name="Bidwell S."/>
            <person name="Joardar V."/>
            <person name="Caler E."/>
            <person name="Walenz B."/>
            <person name="Inman J."/>
            <person name="Schobel S."/>
            <person name="Galinsky K."/>
            <person name="Amedeo P."/>
            <person name="Strausberg R."/>
        </authorList>
    </citation>
    <scope>NUCLEOTIDE SEQUENCE</scope>
    <source>
        <strain evidence="5">USDA</strain>
    </source>
</reference>
<keyword evidence="3" id="KW-0472">Membrane</keyword>
<evidence type="ECO:0000256" key="2">
    <source>
        <dbReference type="ARBA" id="ARBA00038334"/>
    </source>
</evidence>
<dbReference type="HOGENOM" id="CLU_1226102_0_0_1"/>
<dbReference type="EC" id="2.7.10.2" evidence="5"/>
<reference evidence="6" key="3">
    <citation type="submission" date="2020-05" db="UniProtKB">
        <authorList>
            <consortium name="EnsemblMetazoa"/>
        </authorList>
    </citation>
    <scope>IDENTIFICATION</scope>
    <source>
        <strain evidence="6">USDA</strain>
    </source>
</reference>
<dbReference type="InterPro" id="IPR000073">
    <property type="entry name" value="AB_hydrolase_1"/>
</dbReference>
<dbReference type="EMBL" id="AAZO01003940">
    <property type="status" value="NOT_ANNOTATED_CDS"/>
    <property type="molecule type" value="Genomic_DNA"/>
</dbReference>
<dbReference type="InterPro" id="IPR029058">
    <property type="entry name" value="AB_hydrolase_fold"/>
</dbReference>
<dbReference type="CTD" id="8231821"/>
<dbReference type="STRING" id="121224.E0VNP1"/>
<accession>E0VNP1</accession>
<keyword evidence="7" id="KW-1185">Reference proteome</keyword>
<evidence type="ECO:0000313" key="6">
    <source>
        <dbReference type="EnsemblMetazoa" id="PHUM338730-PA"/>
    </source>
</evidence>
<evidence type="ECO:0000259" key="4">
    <source>
        <dbReference type="Pfam" id="PF00561"/>
    </source>
</evidence>
<dbReference type="OrthoDB" id="408373at2759"/>
<keyword evidence="3" id="KW-1133">Transmembrane helix</keyword>
<dbReference type="Proteomes" id="UP000009046">
    <property type="component" value="Unassembled WGS sequence"/>
</dbReference>
<dbReference type="PRINTS" id="PR00111">
    <property type="entry name" value="ABHYDROLASE"/>
</dbReference>
<organism>
    <name type="scientific">Pediculus humanus subsp. corporis</name>
    <name type="common">Body louse</name>
    <dbReference type="NCBI Taxonomy" id="121224"/>
    <lineage>
        <taxon>Eukaryota</taxon>
        <taxon>Metazoa</taxon>
        <taxon>Ecdysozoa</taxon>
        <taxon>Arthropoda</taxon>
        <taxon>Hexapoda</taxon>
        <taxon>Insecta</taxon>
        <taxon>Pterygota</taxon>
        <taxon>Neoptera</taxon>
        <taxon>Paraneoptera</taxon>
        <taxon>Psocodea</taxon>
        <taxon>Troctomorpha</taxon>
        <taxon>Phthiraptera</taxon>
        <taxon>Anoplura</taxon>
        <taxon>Pediculidae</taxon>
        <taxon>Pediculus</taxon>
    </lineage>
</organism>
<dbReference type="Pfam" id="PF00561">
    <property type="entry name" value="Abhydrolase_1"/>
    <property type="match status" value="1"/>
</dbReference>
<protein>
    <submittedName>
        <fullName evidence="5 6">Epoxide hydrolase, putative</fullName>
        <ecNumber evidence="5">2.7.10.2</ecNumber>
    </submittedName>
</protein>
<dbReference type="AlphaFoldDB" id="E0VNP1"/>
<dbReference type="PRINTS" id="PR00412">
    <property type="entry name" value="EPOXHYDRLASE"/>
</dbReference>
<dbReference type="InParanoid" id="E0VNP1"/>
<dbReference type="PANTHER" id="PTHR43329">
    <property type="entry name" value="EPOXIDE HYDROLASE"/>
    <property type="match status" value="1"/>
</dbReference>
<evidence type="ECO:0000313" key="5">
    <source>
        <dbReference type="EMBL" id="EEB14997.1"/>
    </source>
</evidence>
<name>E0VNP1_PEDHC</name>
<dbReference type="VEuPathDB" id="VectorBase:PHUM338730"/>
<dbReference type="GeneID" id="8231821"/>
<dbReference type="EMBL" id="DS235341">
    <property type="protein sequence ID" value="EEB14997.1"/>
    <property type="molecule type" value="Genomic_DNA"/>
</dbReference>
<feature type="domain" description="AB hydrolase-1" evidence="4">
    <location>
        <begin position="88"/>
        <end position="196"/>
    </location>
</feature>
<dbReference type="Gene3D" id="3.40.50.1820">
    <property type="entry name" value="alpha/beta hydrolase"/>
    <property type="match status" value="1"/>
</dbReference>
<comment type="similarity">
    <text evidence="2">Belongs to the AB hydrolase superfamily. Epoxide hydrolase family.</text>
</comment>
<evidence type="ECO:0000256" key="1">
    <source>
        <dbReference type="ARBA" id="ARBA00022801"/>
    </source>
</evidence>
<feature type="transmembrane region" description="Helical" evidence="3">
    <location>
        <begin position="21"/>
        <end position="38"/>
    </location>
</feature>
<reference evidence="5" key="2">
    <citation type="submission" date="2007-04" db="EMBL/GenBank/DDBJ databases">
        <title>The genome of the human body louse.</title>
        <authorList>
            <consortium name="The Human Body Louse Genome Consortium"/>
            <person name="Kirkness E."/>
            <person name="Walenz B."/>
            <person name="Hass B."/>
            <person name="Bruggner R."/>
            <person name="Strausberg R."/>
        </authorList>
    </citation>
    <scope>NUCLEOTIDE SEQUENCE</scope>
    <source>
        <strain evidence="5">USDA</strain>
    </source>
</reference>
<sequence>MAISTDKSCYEPISRIDKLKLHFFSVFYAIWFIIIRVFKRLYKSEKVLREIRDKPPPCLVDNTLGSHSYIKIGSLKLHYVEAGDINSPLIIMLHGFPDCWFGWRHQIKYLSEYFRVIAIDLKGFGDSDKPVSKLSYRTRILINELHQLIISFQSKSKIIIGHDLGAYLGYYFVTIYPNLISKFIALSCPHPNVFWDCLPKSSNINSNSQKRNRTENLYKKFNGLFV</sequence>
<proteinExistence type="inferred from homology"/>
<evidence type="ECO:0000313" key="7">
    <source>
        <dbReference type="Proteomes" id="UP000009046"/>
    </source>
</evidence>
<keyword evidence="5" id="KW-0808">Transferase</keyword>
<dbReference type="eggNOG" id="KOG4178">
    <property type="taxonomic scope" value="Eukaryota"/>
</dbReference>
<dbReference type="GO" id="GO:0004715">
    <property type="term" value="F:non-membrane spanning protein tyrosine kinase activity"/>
    <property type="evidence" value="ECO:0007669"/>
    <property type="project" value="UniProtKB-EC"/>
</dbReference>
<dbReference type="EMBL" id="AAZO01003939">
    <property type="status" value="NOT_ANNOTATED_CDS"/>
    <property type="molecule type" value="Genomic_DNA"/>
</dbReference>